<proteinExistence type="predicted"/>
<reference evidence="1 2" key="1">
    <citation type="submission" date="2016-11" db="EMBL/GenBank/DDBJ databases">
        <authorList>
            <person name="Jaros S."/>
            <person name="Januszkiewicz K."/>
            <person name="Wedrychowicz H."/>
        </authorList>
    </citation>
    <scope>NUCLEOTIDE SEQUENCE [LARGE SCALE GENOMIC DNA]</scope>
    <source>
        <strain evidence="1 2">KHT3</strain>
    </source>
</reference>
<dbReference type="Proteomes" id="UP000184130">
    <property type="component" value="Unassembled WGS sequence"/>
</dbReference>
<gene>
    <name evidence="1" type="ORF">SAMN05216463_103246</name>
</gene>
<sequence>MKINVYSEKNGNFASNSKMKPMIIIESKKKTLESLKAQYPDAMIIDVTSHAQDEFVKFSPFYPNGGIPVPFTDDIAVSVEGIWQGLKVFEDADVDPTFFSKRDMKNLKRTVRKFGPCLGHRKGVHGEELLGYIEARKLIYLPCYKWVLENKLQKLVAAVRIISKNKPVVLLDYNTNPDVNNPKKPLSHASLIKAYIEGNYPE</sequence>
<organism evidence="1 2">
    <name type="scientific">Xylanibacter ruminicola</name>
    <name type="common">Prevotella ruminicola</name>
    <dbReference type="NCBI Taxonomy" id="839"/>
    <lineage>
        <taxon>Bacteria</taxon>
        <taxon>Pseudomonadati</taxon>
        <taxon>Bacteroidota</taxon>
        <taxon>Bacteroidia</taxon>
        <taxon>Bacteroidales</taxon>
        <taxon>Prevotellaceae</taxon>
        <taxon>Xylanibacter</taxon>
    </lineage>
</organism>
<accession>A0A1M6SKX5</accession>
<dbReference type="AlphaFoldDB" id="A0A1M6SKX5"/>
<name>A0A1M6SKX5_XYLRU</name>
<dbReference type="EMBL" id="FRBD01000003">
    <property type="protein sequence ID" value="SHK45434.1"/>
    <property type="molecule type" value="Genomic_DNA"/>
</dbReference>
<evidence type="ECO:0000313" key="1">
    <source>
        <dbReference type="EMBL" id="SHK45434.1"/>
    </source>
</evidence>
<dbReference type="InterPro" id="IPR054219">
    <property type="entry name" value="DUF6939"/>
</dbReference>
<evidence type="ECO:0000313" key="2">
    <source>
        <dbReference type="Proteomes" id="UP000184130"/>
    </source>
</evidence>
<dbReference type="Pfam" id="PF22075">
    <property type="entry name" value="DUF6939"/>
    <property type="match status" value="1"/>
</dbReference>
<protein>
    <submittedName>
        <fullName evidence="1">Uncharacterized protein</fullName>
    </submittedName>
</protein>